<gene>
    <name evidence="1" type="ORF">MENTE1834_LOCUS2615</name>
</gene>
<dbReference type="Proteomes" id="UP001497535">
    <property type="component" value="Unassembled WGS sequence"/>
</dbReference>
<comment type="caution">
    <text evidence="1">The sequence shown here is derived from an EMBL/GenBank/DDBJ whole genome shotgun (WGS) entry which is preliminary data.</text>
</comment>
<evidence type="ECO:0000313" key="1">
    <source>
        <dbReference type="EMBL" id="CAK5014123.1"/>
    </source>
</evidence>
<protein>
    <submittedName>
        <fullName evidence="1">Uncharacterized protein</fullName>
    </submittedName>
</protein>
<reference evidence="1" key="1">
    <citation type="submission" date="2023-11" db="EMBL/GenBank/DDBJ databases">
        <authorList>
            <person name="Poullet M."/>
        </authorList>
    </citation>
    <scope>NUCLEOTIDE SEQUENCE</scope>
    <source>
        <strain evidence="1">E1834</strain>
    </source>
</reference>
<accession>A0ACB0XRJ6</accession>
<evidence type="ECO:0000313" key="2">
    <source>
        <dbReference type="Proteomes" id="UP001497535"/>
    </source>
</evidence>
<sequence>MHPFQKKISAKGTTALLIMNCSSHQVIEAIASNTLFLCAPYKDDQFYISEALQIPPRYKIENYNGKNTTSNNDECVIDIDNFEQLAPYLSLNDIANGEITSEYIADLLLTLLKNDR</sequence>
<organism evidence="1 2">
    <name type="scientific">Meloidogyne enterolobii</name>
    <name type="common">Root-knot nematode worm</name>
    <name type="synonym">Meloidogyne mayaguensis</name>
    <dbReference type="NCBI Taxonomy" id="390850"/>
    <lineage>
        <taxon>Eukaryota</taxon>
        <taxon>Metazoa</taxon>
        <taxon>Ecdysozoa</taxon>
        <taxon>Nematoda</taxon>
        <taxon>Chromadorea</taxon>
        <taxon>Rhabditida</taxon>
        <taxon>Tylenchina</taxon>
        <taxon>Tylenchomorpha</taxon>
        <taxon>Tylenchoidea</taxon>
        <taxon>Meloidogynidae</taxon>
        <taxon>Meloidogyninae</taxon>
        <taxon>Meloidogyne</taxon>
    </lineage>
</organism>
<keyword evidence="2" id="KW-1185">Reference proteome</keyword>
<name>A0ACB0XRJ6_MELEN</name>
<dbReference type="EMBL" id="CAVMJV010000002">
    <property type="protein sequence ID" value="CAK5014123.1"/>
    <property type="molecule type" value="Genomic_DNA"/>
</dbReference>
<proteinExistence type="predicted"/>